<sequence length="121" mass="14005">MLAHTVSHNHRWKDVDFVLTGQIEISPLNVFPEELRLQYMDSRNDTQDRGFRQSFSGWFCFCRSAASVPLKGTSEKGCSTALQVNGEKTVDQTLFKQGVSMRYPRRRRGQAPRDVFHNQRI</sequence>
<keyword evidence="2" id="KW-1185">Reference proteome</keyword>
<name>A0A3R7GUF5_CLOSI</name>
<dbReference type="InParanoid" id="A0A3R7GUF5"/>
<evidence type="ECO:0000313" key="1">
    <source>
        <dbReference type="EMBL" id="KAG5448253.1"/>
    </source>
</evidence>
<protein>
    <submittedName>
        <fullName evidence="1">Uncharacterized protein</fullName>
    </submittedName>
</protein>
<dbReference type="EMBL" id="NIRI02000042">
    <property type="protein sequence ID" value="KAG5448253.1"/>
    <property type="molecule type" value="Genomic_DNA"/>
</dbReference>
<evidence type="ECO:0000313" key="2">
    <source>
        <dbReference type="Proteomes" id="UP000286415"/>
    </source>
</evidence>
<reference evidence="1 2" key="1">
    <citation type="journal article" date="2018" name="Biotechnol. Adv.">
        <title>Improved genomic resources and new bioinformatic workflow for the carcinogenic parasite Clonorchis sinensis: Biotechnological implications.</title>
        <authorList>
            <person name="Wang D."/>
            <person name="Korhonen P.K."/>
            <person name="Gasser R.B."/>
            <person name="Young N.D."/>
        </authorList>
    </citation>
    <scope>NUCLEOTIDE SEQUENCE [LARGE SCALE GENOMIC DNA]</scope>
    <source>
        <strain evidence="1">Cs-k2</strain>
    </source>
</reference>
<reference evidence="1 2" key="2">
    <citation type="journal article" date="2021" name="Genomics">
        <title>High-quality reference genome for Clonorchis sinensis.</title>
        <authorList>
            <person name="Young N.D."/>
            <person name="Stroehlein A.J."/>
            <person name="Kinkar L."/>
            <person name="Wang T."/>
            <person name="Sohn W.M."/>
            <person name="Chang B.C.H."/>
            <person name="Kaur P."/>
            <person name="Weisz D."/>
            <person name="Dudchenko O."/>
            <person name="Aiden E.L."/>
            <person name="Korhonen P.K."/>
            <person name="Gasser R.B."/>
        </authorList>
    </citation>
    <scope>NUCLEOTIDE SEQUENCE [LARGE SCALE GENOMIC DNA]</scope>
    <source>
        <strain evidence="1">Cs-k2</strain>
    </source>
</reference>
<proteinExistence type="predicted"/>
<gene>
    <name evidence="1" type="ORF">CSKR_105753</name>
</gene>
<comment type="caution">
    <text evidence="1">The sequence shown here is derived from an EMBL/GenBank/DDBJ whole genome shotgun (WGS) entry which is preliminary data.</text>
</comment>
<dbReference type="Proteomes" id="UP000286415">
    <property type="component" value="Unassembled WGS sequence"/>
</dbReference>
<accession>A0A3R7GUF5</accession>
<dbReference type="AlphaFoldDB" id="A0A3R7GUF5"/>
<organism evidence="1 2">
    <name type="scientific">Clonorchis sinensis</name>
    <name type="common">Chinese liver fluke</name>
    <dbReference type="NCBI Taxonomy" id="79923"/>
    <lineage>
        <taxon>Eukaryota</taxon>
        <taxon>Metazoa</taxon>
        <taxon>Spiralia</taxon>
        <taxon>Lophotrochozoa</taxon>
        <taxon>Platyhelminthes</taxon>
        <taxon>Trematoda</taxon>
        <taxon>Digenea</taxon>
        <taxon>Opisthorchiida</taxon>
        <taxon>Opisthorchiata</taxon>
        <taxon>Opisthorchiidae</taxon>
        <taxon>Clonorchis</taxon>
    </lineage>
</organism>